<keyword evidence="2" id="KW-1185">Reference proteome</keyword>
<reference evidence="1 2" key="1">
    <citation type="submission" date="2010-10" db="EMBL/GenBank/DDBJ databases">
        <authorList>
            <person name="Muzny D."/>
            <person name="Qin X."/>
            <person name="Deng J."/>
            <person name="Jiang H."/>
            <person name="Liu Y."/>
            <person name="Qu J."/>
            <person name="Song X.-Z."/>
            <person name="Zhang L."/>
            <person name="Thornton R."/>
            <person name="Coyle M."/>
            <person name="Francisco L."/>
            <person name="Jackson L."/>
            <person name="Javaid M."/>
            <person name="Korchina V."/>
            <person name="Kovar C."/>
            <person name="Mata R."/>
            <person name="Mathew T."/>
            <person name="Ngo R."/>
            <person name="Nguyen L."/>
            <person name="Nguyen N."/>
            <person name="Okwuonu G."/>
            <person name="Ongeri F."/>
            <person name="Pham C."/>
            <person name="Simmons D."/>
            <person name="Wilczek-Boney K."/>
            <person name="Hale W."/>
            <person name="Jakkamsetti A."/>
            <person name="Pham P."/>
            <person name="Ruth R."/>
            <person name="San Lucas F."/>
            <person name="Warren J."/>
            <person name="Zhang J."/>
            <person name="Zhao Z."/>
            <person name="Zhou C."/>
            <person name="Zhu D."/>
            <person name="Lee S."/>
            <person name="Bess C."/>
            <person name="Blankenburg K."/>
            <person name="Forbes L."/>
            <person name="Fu Q."/>
            <person name="Gubbala S."/>
            <person name="Hirani K."/>
            <person name="Jayaseelan J.C."/>
            <person name="Lara F."/>
            <person name="Munidasa M."/>
            <person name="Palculict T."/>
            <person name="Patil S."/>
            <person name="Pu L.-L."/>
            <person name="Saada N."/>
            <person name="Tang L."/>
            <person name="Weissenberger G."/>
            <person name="Zhu Y."/>
            <person name="Hemphill L."/>
            <person name="Shang Y."/>
            <person name="Youmans B."/>
            <person name="Ayvaz T."/>
            <person name="Ross M."/>
            <person name="Santibanez J."/>
            <person name="Aqrawi P."/>
            <person name="Gross S."/>
            <person name="Joshi V."/>
            <person name="Fowler G."/>
            <person name="Nazareth L."/>
            <person name="Reid J."/>
            <person name="Worley K."/>
            <person name="Petrosino J."/>
            <person name="Highlander S."/>
            <person name="Gibbs R."/>
        </authorList>
    </citation>
    <scope>NUCLEOTIDE SEQUENCE [LARGE SCALE GENOMIC DNA]</scope>
    <source>
        <strain evidence="1 2">ATCC 33574</strain>
    </source>
</reference>
<dbReference type="HOGENOM" id="CLU_2480734_0_0_10"/>
<dbReference type="EMBL" id="AEPD01000052">
    <property type="protein sequence ID" value="EFU29188.1"/>
    <property type="molecule type" value="Genomic_DNA"/>
</dbReference>
<name>E6KB32_9BACT</name>
<proteinExistence type="predicted"/>
<organism evidence="1 2">
    <name type="scientific">Segatella buccae ATCC 33574</name>
    <dbReference type="NCBI Taxonomy" id="873513"/>
    <lineage>
        <taxon>Bacteria</taxon>
        <taxon>Pseudomonadati</taxon>
        <taxon>Bacteroidota</taxon>
        <taxon>Bacteroidia</taxon>
        <taxon>Bacteroidales</taxon>
        <taxon>Prevotellaceae</taxon>
        <taxon>Segatella</taxon>
    </lineage>
</organism>
<dbReference type="Proteomes" id="UP000003112">
    <property type="component" value="Unassembled WGS sequence"/>
</dbReference>
<accession>E6KB32</accession>
<protein>
    <submittedName>
        <fullName evidence="1">Uncharacterized protein</fullName>
    </submittedName>
</protein>
<evidence type="ECO:0000313" key="2">
    <source>
        <dbReference type="Proteomes" id="UP000003112"/>
    </source>
</evidence>
<comment type="caution">
    <text evidence="1">The sequence shown here is derived from an EMBL/GenBank/DDBJ whole genome shotgun (WGS) entry which is preliminary data.</text>
</comment>
<evidence type="ECO:0000313" key="1">
    <source>
        <dbReference type="EMBL" id="EFU29188.1"/>
    </source>
</evidence>
<gene>
    <name evidence="1" type="ORF">HMPREF6485_2819</name>
</gene>
<dbReference type="AlphaFoldDB" id="E6KB32"/>
<sequence>MGGWSLWAGGSGFPVFSGRYLVLVEAFQMKAFCQEKVAFGDLKHSVSRPAGSVKAGGRGVVGHKNETASESLPRLHLSILIHLFAER</sequence>